<dbReference type="InterPro" id="IPR032675">
    <property type="entry name" value="LRR_dom_sf"/>
</dbReference>
<feature type="compositionally biased region" description="Basic and acidic residues" evidence="3">
    <location>
        <begin position="197"/>
        <end position="207"/>
    </location>
</feature>
<organism evidence="4 5">
    <name type="scientific">Papilio machaon</name>
    <name type="common">Old World swallowtail butterfly</name>
    <dbReference type="NCBI Taxonomy" id="76193"/>
    <lineage>
        <taxon>Eukaryota</taxon>
        <taxon>Metazoa</taxon>
        <taxon>Ecdysozoa</taxon>
        <taxon>Arthropoda</taxon>
        <taxon>Hexapoda</taxon>
        <taxon>Insecta</taxon>
        <taxon>Pterygota</taxon>
        <taxon>Neoptera</taxon>
        <taxon>Endopterygota</taxon>
        <taxon>Lepidoptera</taxon>
        <taxon>Glossata</taxon>
        <taxon>Ditrysia</taxon>
        <taxon>Papilionoidea</taxon>
        <taxon>Papilionidae</taxon>
        <taxon>Papilioninae</taxon>
        <taxon>Papilio</taxon>
    </lineage>
</organism>
<reference evidence="4 5" key="1">
    <citation type="journal article" date="2015" name="Nat. Commun.">
        <title>Outbred genome sequencing and CRISPR/Cas9 gene editing in butterflies.</title>
        <authorList>
            <person name="Li X."/>
            <person name="Fan D."/>
            <person name="Zhang W."/>
            <person name="Liu G."/>
            <person name="Zhang L."/>
            <person name="Zhao L."/>
            <person name="Fang X."/>
            <person name="Chen L."/>
            <person name="Dong Y."/>
            <person name="Chen Y."/>
            <person name="Ding Y."/>
            <person name="Zhao R."/>
            <person name="Feng M."/>
            <person name="Zhu Y."/>
            <person name="Feng Y."/>
            <person name="Jiang X."/>
            <person name="Zhu D."/>
            <person name="Xiang H."/>
            <person name="Feng X."/>
            <person name="Li S."/>
            <person name="Wang J."/>
            <person name="Zhang G."/>
            <person name="Kronforst M.R."/>
            <person name="Wang W."/>
        </authorList>
    </citation>
    <scope>NUCLEOTIDE SEQUENCE [LARGE SCALE GENOMIC DNA]</scope>
    <source>
        <strain evidence="4">Ya'a_city_454_Pm</strain>
        <tissue evidence="4">Whole body</tissue>
    </source>
</reference>
<keyword evidence="2" id="KW-0677">Repeat</keyword>
<feature type="region of interest" description="Disordered" evidence="3">
    <location>
        <begin position="196"/>
        <end position="222"/>
    </location>
</feature>
<dbReference type="GO" id="GO:0005737">
    <property type="term" value="C:cytoplasm"/>
    <property type="evidence" value="ECO:0007669"/>
    <property type="project" value="TreeGrafter"/>
</dbReference>
<dbReference type="InParanoid" id="A0A194QXL8"/>
<dbReference type="Proteomes" id="UP000053240">
    <property type="component" value="Unassembled WGS sequence"/>
</dbReference>
<gene>
    <name evidence="4" type="ORF">RR48_13060</name>
</gene>
<evidence type="ECO:0000256" key="2">
    <source>
        <dbReference type="ARBA" id="ARBA00022737"/>
    </source>
</evidence>
<dbReference type="Pfam" id="PF13855">
    <property type="entry name" value="LRR_8"/>
    <property type="match status" value="1"/>
</dbReference>
<dbReference type="PANTHER" id="PTHR48051:SF33">
    <property type="entry name" value="NON-SPECIFIC SERINE_THREONINE PROTEIN KINASE"/>
    <property type="match status" value="1"/>
</dbReference>
<evidence type="ECO:0000313" key="4">
    <source>
        <dbReference type="EMBL" id="KPJ08321.1"/>
    </source>
</evidence>
<accession>A0A194QXL8</accession>
<dbReference type="Gene3D" id="3.80.10.10">
    <property type="entry name" value="Ribonuclease Inhibitor"/>
    <property type="match status" value="1"/>
</dbReference>
<dbReference type="AlphaFoldDB" id="A0A194QXL8"/>
<sequence>MEESEGNPIYKLNGLKNGIIKDNITILDLSHRNVTYFDEHMKLPPYLKELNLSYNKLENVPEAVVKLKNVIVLDISYNAIKYFDDTPSFCHTIEFINICNNDLQGPPAWIWFELPKKLCKLNISSNDCLTKSFKCGYFEELIQFKTSITDIKIHNCKLNNFLQLLGTFPKAKSVKLGDSNINYIAANAITDLPCEGLNEKPENDKPESVYSSSSSLEDDNFYVHDNDNIDVEKENRPPSSVEDWDSDEYWVPCYVNKNVKPSQSPWLYFVKQKLEEGNFCPIDMHAVPVSEQVNYEKSINPPIQYESDGQFDDYSSNDS</sequence>
<dbReference type="PANTHER" id="PTHR48051">
    <property type="match status" value="1"/>
</dbReference>
<keyword evidence="1" id="KW-0433">Leucine-rich repeat</keyword>
<dbReference type="InterPro" id="IPR001611">
    <property type="entry name" value="Leu-rich_rpt"/>
</dbReference>
<proteinExistence type="predicted"/>
<dbReference type="PROSITE" id="PS51450">
    <property type="entry name" value="LRR"/>
    <property type="match status" value="1"/>
</dbReference>
<keyword evidence="5" id="KW-1185">Reference proteome</keyword>
<evidence type="ECO:0000256" key="1">
    <source>
        <dbReference type="ARBA" id="ARBA00022614"/>
    </source>
</evidence>
<dbReference type="STRING" id="76193.A0A194QXL8"/>
<evidence type="ECO:0000313" key="5">
    <source>
        <dbReference type="Proteomes" id="UP000053240"/>
    </source>
</evidence>
<dbReference type="SUPFAM" id="SSF52058">
    <property type="entry name" value="L domain-like"/>
    <property type="match status" value="1"/>
</dbReference>
<dbReference type="EMBL" id="KQ461155">
    <property type="protein sequence ID" value="KPJ08321.1"/>
    <property type="molecule type" value="Genomic_DNA"/>
</dbReference>
<evidence type="ECO:0000256" key="3">
    <source>
        <dbReference type="SAM" id="MobiDB-lite"/>
    </source>
</evidence>
<name>A0A194QXL8_PAPMA</name>
<dbReference type="InterPro" id="IPR050216">
    <property type="entry name" value="LRR_domain-containing"/>
</dbReference>
<protein>
    <submittedName>
        <fullName evidence="4">Adenylate cyclase</fullName>
    </submittedName>
</protein>